<dbReference type="SMART" id="SM00387">
    <property type="entry name" value="HATPase_c"/>
    <property type="match status" value="1"/>
</dbReference>
<dbReference type="RefSeq" id="WP_079347070.1">
    <property type="nucleotide sequence ID" value="NZ_MVAB01000001.1"/>
</dbReference>
<dbReference type="PRINTS" id="PR01780">
    <property type="entry name" value="LANTIREGPROT"/>
</dbReference>
<evidence type="ECO:0000313" key="13">
    <source>
        <dbReference type="EMBL" id="OPF88063.1"/>
    </source>
</evidence>
<name>A0A1V4DHX7_9ENTE</name>
<evidence type="ECO:0000256" key="4">
    <source>
        <dbReference type="ARBA" id="ARBA00022475"/>
    </source>
</evidence>
<dbReference type="InterPro" id="IPR003661">
    <property type="entry name" value="HisK_dim/P_dom"/>
</dbReference>
<dbReference type="CDD" id="cd00075">
    <property type="entry name" value="HATPase"/>
    <property type="match status" value="1"/>
</dbReference>
<proteinExistence type="predicted"/>
<dbReference type="InterPro" id="IPR036890">
    <property type="entry name" value="HATPase_C_sf"/>
</dbReference>
<evidence type="ECO:0000256" key="10">
    <source>
        <dbReference type="ARBA" id="ARBA00023136"/>
    </source>
</evidence>
<evidence type="ECO:0000259" key="12">
    <source>
        <dbReference type="PROSITE" id="PS50109"/>
    </source>
</evidence>
<dbReference type="PANTHER" id="PTHR45453">
    <property type="entry name" value="PHOSPHATE REGULON SENSOR PROTEIN PHOR"/>
    <property type="match status" value="1"/>
</dbReference>
<keyword evidence="5" id="KW-0808">Transferase</keyword>
<dbReference type="PROSITE" id="PS50109">
    <property type="entry name" value="HIS_KIN"/>
    <property type="match status" value="1"/>
</dbReference>
<gene>
    <name evidence="13" type="ORF">BW731_07715</name>
</gene>
<evidence type="ECO:0000256" key="11">
    <source>
        <dbReference type="SAM" id="Phobius"/>
    </source>
</evidence>
<dbReference type="EC" id="2.7.13.3" evidence="3"/>
<evidence type="ECO:0000313" key="14">
    <source>
        <dbReference type="Proteomes" id="UP000189970"/>
    </source>
</evidence>
<sequence>MIYVFILITIVILGYLVYIHVILSRLTKRLKYINSIQTNLIIELPTKNSVFLRLITQINKMIEQNKQNHQQLVEIQTQFDMAINNISHDIRTPLTVASGYTQILVKQVDTKQKNLVKKISTNLTDVEKKLDDLLTYNRLMEDRVEVELESVNVSSLIESKIVTYYEAFKKKQIELDIIIEKNVHMISDKDILSRIIDNALGNILNHGIDKGTVNLSKNGQVVNLVFFNHTDQVISNYEKLFERFYTEDLSRVNKNSGLGLYIIKELSTLLGGTTEVSGNKEYFELLISLPSHKKTSLS</sequence>
<dbReference type="PANTHER" id="PTHR45453:SF2">
    <property type="entry name" value="HISTIDINE KINASE"/>
    <property type="match status" value="1"/>
</dbReference>
<comment type="catalytic activity">
    <reaction evidence="1">
        <text>ATP + protein L-histidine = ADP + protein N-phospho-L-histidine.</text>
        <dbReference type="EC" id="2.7.13.3"/>
    </reaction>
</comment>
<keyword evidence="10 11" id="KW-0472">Membrane</keyword>
<comment type="subcellular location">
    <subcellularLocation>
        <location evidence="2">Cell membrane</location>
        <topology evidence="2">Multi-pass membrane protein</topology>
    </subcellularLocation>
</comment>
<evidence type="ECO:0000256" key="2">
    <source>
        <dbReference type="ARBA" id="ARBA00004651"/>
    </source>
</evidence>
<dbReference type="SMART" id="SM00388">
    <property type="entry name" value="HisKA"/>
    <property type="match status" value="1"/>
</dbReference>
<evidence type="ECO:0000256" key="1">
    <source>
        <dbReference type="ARBA" id="ARBA00000085"/>
    </source>
</evidence>
<organism evidence="13 14">
    <name type="scientific">Vagococcus martis</name>
    <dbReference type="NCBI Taxonomy" id="1768210"/>
    <lineage>
        <taxon>Bacteria</taxon>
        <taxon>Bacillati</taxon>
        <taxon>Bacillota</taxon>
        <taxon>Bacilli</taxon>
        <taxon>Lactobacillales</taxon>
        <taxon>Enterococcaceae</taxon>
        <taxon>Vagococcus</taxon>
    </lineage>
</organism>
<dbReference type="EMBL" id="MVAB01000001">
    <property type="protein sequence ID" value="OPF88063.1"/>
    <property type="molecule type" value="Genomic_DNA"/>
</dbReference>
<accession>A0A1V4DHX7</accession>
<dbReference type="InterPro" id="IPR003594">
    <property type="entry name" value="HATPase_dom"/>
</dbReference>
<comment type="caution">
    <text evidence="13">The sequence shown here is derived from an EMBL/GenBank/DDBJ whole genome shotgun (WGS) entry which is preliminary data.</text>
</comment>
<reference evidence="13 14" key="1">
    <citation type="submission" date="2017-02" db="EMBL/GenBank/DDBJ databases">
        <title>Vagococcus cremeus sp. nov., isolated from the small intestine of a marten, Martes flavigula.</title>
        <authorList>
            <person name="Tak E.J."/>
            <person name="Bae J.-W."/>
        </authorList>
    </citation>
    <scope>NUCLEOTIDE SEQUENCE [LARGE SCALE GENOMIC DNA]</scope>
    <source>
        <strain evidence="13 14">D7T301</strain>
    </source>
</reference>
<dbReference type="InterPro" id="IPR036097">
    <property type="entry name" value="HisK_dim/P_sf"/>
</dbReference>
<keyword evidence="14" id="KW-1185">Reference proteome</keyword>
<keyword evidence="6 11" id="KW-0812">Transmembrane</keyword>
<dbReference type="SUPFAM" id="SSF47384">
    <property type="entry name" value="Homodimeric domain of signal transducing histidine kinase"/>
    <property type="match status" value="1"/>
</dbReference>
<protein>
    <recommendedName>
        <fullName evidence="3">histidine kinase</fullName>
        <ecNumber evidence="3">2.7.13.3</ecNumber>
    </recommendedName>
</protein>
<dbReference type="Pfam" id="PF02518">
    <property type="entry name" value="HATPase_c"/>
    <property type="match status" value="1"/>
</dbReference>
<dbReference type="Proteomes" id="UP000189970">
    <property type="component" value="Unassembled WGS sequence"/>
</dbReference>
<dbReference type="InterPro" id="IPR008358">
    <property type="entry name" value="Sig_transdc_His_kin/Pase_MprB"/>
</dbReference>
<feature type="transmembrane region" description="Helical" evidence="11">
    <location>
        <begin position="6"/>
        <end position="23"/>
    </location>
</feature>
<evidence type="ECO:0000256" key="6">
    <source>
        <dbReference type="ARBA" id="ARBA00022692"/>
    </source>
</evidence>
<dbReference type="CDD" id="cd00082">
    <property type="entry name" value="HisKA"/>
    <property type="match status" value="1"/>
</dbReference>
<keyword evidence="4" id="KW-1003">Cell membrane</keyword>
<dbReference type="InterPro" id="IPR050351">
    <property type="entry name" value="BphY/WalK/GraS-like"/>
</dbReference>
<feature type="domain" description="Histidine kinase" evidence="12">
    <location>
        <begin position="85"/>
        <end position="293"/>
    </location>
</feature>
<keyword evidence="9" id="KW-0902">Two-component regulatory system</keyword>
<evidence type="ECO:0000256" key="5">
    <source>
        <dbReference type="ARBA" id="ARBA00022679"/>
    </source>
</evidence>
<dbReference type="SUPFAM" id="SSF55874">
    <property type="entry name" value="ATPase domain of HSP90 chaperone/DNA topoisomerase II/histidine kinase"/>
    <property type="match status" value="1"/>
</dbReference>
<dbReference type="Pfam" id="PF00512">
    <property type="entry name" value="HisKA"/>
    <property type="match status" value="1"/>
</dbReference>
<dbReference type="AlphaFoldDB" id="A0A1V4DHX7"/>
<dbReference type="GO" id="GO:0000155">
    <property type="term" value="F:phosphorelay sensor kinase activity"/>
    <property type="evidence" value="ECO:0007669"/>
    <property type="project" value="InterPro"/>
</dbReference>
<keyword evidence="8 11" id="KW-1133">Transmembrane helix</keyword>
<dbReference type="GO" id="GO:0004721">
    <property type="term" value="F:phosphoprotein phosphatase activity"/>
    <property type="evidence" value="ECO:0007669"/>
    <property type="project" value="TreeGrafter"/>
</dbReference>
<evidence type="ECO:0000256" key="7">
    <source>
        <dbReference type="ARBA" id="ARBA00022777"/>
    </source>
</evidence>
<evidence type="ECO:0000256" key="8">
    <source>
        <dbReference type="ARBA" id="ARBA00022989"/>
    </source>
</evidence>
<dbReference type="GO" id="GO:0005886">
    <property type="term" value="C:plasma membrane"/>
    <property type="evidence" value="ECO:0007669"/>
    <property type="project" value="UniProtKB-SubCell"/>
</dbReference>
<evidence type="ECO:0000256" key="3">
    <source>
        <dbReference type="ARBA" id="ARBA00012438"/>
    </source>
</evidence>
<evidence type="ECO:0000256" key="9">
    <source>
        <dbReference type="ARBA" id="ARBA00023012"/>
    </source>
</evidence>
<dbReference type="Gene3D" id="3.30.565.10">
    <property type="entry name" value="Histidine kinase-like ATPase, C-terminal domain"/>
    <property type="match status" value="1"/>
</dbReference>
<dbReference type="Gene3D" id="1.10.287.130">
    <property type="match status" value="1"/>
</dbReference>
<dbReference type="InterPro" id="IPR005467">
    <property type="entry name" value="His_kinase_dom"/>
</dbReference>
<dbReference type="GO" id="GO:0016036">
    <property type="term" value="P:cellular response to phosphate starvation"/>
    <property type="evidence" value="ECO:0007669"/>
    <property type="project" value="TreeGrafter"/>
</dbReference>
<keyword evidence="7" id="KW-0418">Kinase</keyword>